<dbReference type="EMBL" id="CAKAEH010001981">
    <property type="protein sequence ID" value="CAG9540587.1"/>
    <property type="molecule type" value="Genomic_DNA"/>
</dbReference>
<dbReference type="InterPro" id="IPR050113">
    <property type="entry name" value="Ub_conjugating_enzyme"/>
</dbReference>
<dbReference type="InterPro" id="IPR000608">
    <property type="entry name" value="UBC"/>
</dbReference>
<dbReference type="PROSITE" id="PS50127">
    <property type="entry name" value="UBC_2"/>
    <property type="match status" value="1"/>
</dbReference>
<dbReference type="OrthoDB" id="1158011at2759"/>
<evidence type="ECO:0000313" key="4">
    <source>
        <dbReference type="Proteomes" id="UP000746747"/>
    </source>
</evidence>
<keyword evidence="4" id="KW-1185">Reference proteome</keyword>
<protein>
    <recommendedName>
        <fullName evidence="2">UBC core domain-containing protein</fullName>
    </recommendedName>
</protein>
<dbReference type="CDD" id="cd23799">
    <property type="entry name" value="UBCc_UBE2J"/>
    <property type="match status" value="1"/>
</dbReference>
<feature type="compositionally biased region" description="Basic and acidic residues" evidence="1">
    <location>
        <begin position="180"/>
        <end position="200"/>
    </location>
</feature>
<dbReference type="InterPro" id="IPR016135">
    <property type="entry name" value="UBQ-conjugating_enzyme/RWD"/>
</dbReference>
<dbReference type="Pfam" id="PF00179">
    <property type="entry name" value="UQ_con"/>
    <property type="match status" value="1"/>
</dbReference>
<accession>A0A8J2M7I9</accession>
<dbReference type="SMART" id="SM00212">
    <property type="entry name" value="UBCc"/>
    <property type="match status" value="1"/>
</dbReference>
<sequence length="227" mass="26361">MEYYSAGRKHKIPYIRLIGEEEHCCSLIKEPNSRLMKDYLELQKDPLPDIVTKPLDESLLLWGYAIRGAKDTPFDGGIYYGEMQFTENFPWIPPHIIMYTPNGRFKPGEQICLSISAFHSPNWDPSWTVGAFLLCFANFMMFDEDRMGTGFIESSAEQKRVFAKQSMFYNKQNEHFMKAFGEKPFDSEDSKNKDQAKTNDESDDEEESELSSFSDSDDERFKKTLTL</sequence>
<comment type="caution">
    <text evidence="3">The sequence shown here is derived from an EMBL/GenBank/DDBJ whole genome shotgun (WGS) entry which is preliminary data.</text>
</comment>
<dbReference type="PANTHER" id="PTHR24067">
    <property type="entry name" value="UBIQUITIN-CONJUGATING ENZYME E2"/>
    <property type="match status" value="1"/>
</dbReference>
<evidence type="ECO:0000256" key="1">
    <source>
        <dbReference type="SAM" id="MobiDB-lite"/>
    </source>
</evidence>
<name>A0A8J2M7I9_9BILA</name>
<dbReference type="Proteomes" id="UP000746747">
    <property type="component" value="Unassembled WGS sequence"/>
</dbReference>
<feature type="region of interest" description="Disordered" evidence="1">
    <location>
        <begin position="180"/>
        <end position="227"/>
    </location>
</feature>
<dbReference type="AlphaFoldDB" id="A0A8J2M7I9"/>
<gene>
    <name evidence="3" type="ORF">CJOHNSTONI_LOCUS10085</name>
</gene>
<organism evidence="3 4">
    <name type="scientific">Cercopithifilaria johnstoni</name>
    <dbReference type="NCBI Taxonomy" id="2874296"/>
    <lineage>
        <taxon>Eukaryota</taxon>
        <taxon>Metazoa</taxon>
        <taxon>Ecdysozoa</taxon>
        <taxon>Nematoda</taxon>
        <taxon>Chromadorea</taxon>
        <taxon>Rhabditida</taxon>
        <taxon>Spirurina</taxon>
        <taxon>Spiruromorpha</taxon>
        <taxon>Filarioidea</taxon>
        <taxon>Onchocercidae</taxon>
        <taxon>Cercopithifilaria</taxon>
    </lineage>
</organism>
<dbReference type="GO" id="GO:0032446">
    <property type="term" value="P:protein modification by small protein conjugation"/>
    <property type="evidence" value="ECO:0007669"/>
    <property type="project" value="UniProtKB-ARBA"/>
</dbReference>
<evidence type="ECO:0000313" key="3">
    <source>
        <dbReference type="EMBL" id="CAG9540587.1"/>
    </source>
</evidence>
<dbReference type="SUPFAM" id="SSF54495">
    <property type="entry name" value="UBC-like"/>
    <property type="match status" value="1"/>
</dbReference>
<dbReference type="Gene3D" id="3.10.110.10">
    <property type="entry name" value="Ubiquitin Conjugating Enzyme"/>
    <property type="match status" value="1"/>
</dbReference>
<reference evidence="3" key="1">
    <citation type="submission" date="2021-09" db="EMBL/GenBank/DDBJ databases">
        <authorList>
            <consortium name="Pathogen Informatics"/>
        </authorList>
    </citation>
    <scope>NUCLEOTIDE SEQUENCE</scope>
</reference>
<feature type="domain" description="UBC core" evidence="2">
    <location>
        <begin position="30"/>
        <end position="182"/>
    </location>
</feature>
<proteinExistence type="predicted"/>
<evidence type="ECO:0000259" key="2">
    <source>
        <dbReference type="PROSITE" id="PS50127"/>
    </source>
</evidence>